<dbReference type="GO" id="GO:0005975">
    <property type="term" value="P:carbohydrate metabolic process"/>
    <property type="evidence" value="ECO:0007669"/>
    <property type="project" value="InterPro"/>
</dbReference>
<dbReference type="NCBIfam" id="NF003740">
    <property type="entry name" value="PRK05337.1"/>
    <property type="match status" value="1"/>
</dbReference>
<dbReference type="InterPro" id="IPR001764">
    <property type="entry name" value="Glyco_hydro_3_N"/>
</dbReference>
<evidence type="ECO:0000256" key="5">
    <source>
        <dbReference type="ARBA" id="ARBA00023295"/>
    </source>
</evidence>
<proteinExistence type="inferred from homology"/>
<comment type="similarity">
    <text evidence="2">Belongs to the glycosyl hydrolase 3 family.</text>
</comment>
<dbReference type="InterPro" id="IPR017853">
    <property type="entry name" value="GH"/>
</dbReference>
<protein>
    <recommendedName>
        <fullName evidence="3">beta-N-acetylhexosaminidase</fullName>
        <ecNumber evidence="3">3.2.1.52</ecNumber>
    </recommendedName>
</protein>
<dbReference type="RefSeq" id="WP_420241370.1">
    <property type="nucleotide sequence ID" value="NZ_BOPV01000001.1"/>
</dbReference>
<dbReference type="Gene3D" id="3.20.20.300">
    <property type="entry name" value="Glycoside hydrolase, family 3, N-terminal domain"/>
    <property type="match status" value="1"/>
</dbReference>
<gene>
    <name evidence="7" type="ORF">TMPK1_06200</name>
</gene>
<sequence length="327" mass="34702">MLGCAGPLLGDSERDFFRDANPLGFILFKRNVDTPGQVRALVDALRAAVGREAPVLIDQEGGRVARLGPPQWPALPAARRIGELAERDLAAGREAARLHAQLIGQMLAELGLTSACAPVLDLLRPETHTVIGDRAYGGDPALVAALADAAIDGFLDAGVLPIAKHIPGHGRATSDSHLELPVVTASEDALRDSDFIAFRGVRSAWAMVAHVVYQSIDALPASISARIIGDVIRRDIGFDGVLIADDIGMKALSGSFAARAEATLAAGCDLTLHCSGVMDEMVDAMRGTRAIDDVGLRRVAKPWRRPVAKVRAERARLDELLRLSEAA</sequence>
<dbReference type="SUPFAM" id="SSF51445">
    <property type="entry name" value="(Trans)glycosidases"/>
    <property type="match status" value="1"/>
</dbReference>
<keyword evidence="4 7" id="KW-0378">Hydrolase</keyword>
<evidence type="ECO:0000313" key="7">
    <source>
        <dbReference type="EMBL" id="GIL38383.1"/>
    </source>
</evidence>
<dbReference type="EC" id="3.2.1.52" evidence="3"/>
<evidence type="ECO:0000256" key="3">
    <source>
        <dbReference type="ARBA" id="ARBA00012663"/>
    </source>
</evidence>
<keyword evidence="8" id="KW-1185">Reference proteome</keyword>
<dbReference type="Proteomes" id="UP000681075">
    <property type="component" value="Unassembled WGS sequence"/>
</dbReference>
<feature type="domain" description="Glycoside hydrolase family 3 N-terminal" evidence="6">
    <location>
        <begin position="24"/>
        <end position="280"/>
    </location>
</feature>
<dbReference type="PANTHER" id="PTHR30480:SF13">
    <property type="entry name" value="BETA-HEXOSAMINIDASE"/>
    <property type="match status" value="1"/>
</dbReference>
<accession>A0A8S8X6J4</accession>
<evidence type="ECO:0000256" key="4">
    <source>
        <dbReference type="ARBA" id="ARBA00022801"/>
    </source>
</evidence>
<name>A0A8S8X6J4_9PROT</name>
<comment type="catalytic activity">
    <reaction evidence="1">
        <text>Hydrolysis of terminal non-reducing N-acetyl-D-hexosamine residues in N-acetyl-beta-D-hexosaminides.</text>
        <dbReference type="EC" id="3.2.1.52"/>
    </reaction>
</comment>
<dbReference type="EMBL" id="BOPV01000001">
    <property type="protein sequence ID" value="GIL38383.1"/>
    <property type="molecule type" value="Genomic_DNA"/>
</dbReference>
<comment type="caution">
    <text evidence="7">The sequence shown here is derived from an EMBL/GenBank/DDBJ whole genome shotgun (WGS) entry which is preliminary data.</text>
</comment>
<evidence type="ECO:0000259" key="6">
    <source>
        <dbReference type="Pfam" id="PF00933"/>
    </source>
</evidence>
<evidence type="ECO:0000313" key="8">
    <source>
        <dbReference type="Proteomes" id="UP000681075"/>
    </source>
</evidence>
<dbReference type="InterPro" id="IPR036962">
    <property type="entry name" value="Glyco_hydro_3_N_sf"/>
</dbReference>
<dbReference type="Pfam" id="PF00933">
    <property type="entry name" value="Glyco_hydro_3"/>
    <property type="match status" value="1"/>
</dbReference>
<dbReference type="InterPro" id="IPR050226">
    <property type="entry name" value="NagZ_Beta-hexosaminidase"/>
</dbReference>
<dbReference type="PANTHER" id="PTHR30480">
    <property type="entry name" value="BETA-HEXOSAMINIDASE-RELATED"/>
    <property type="match status" value="1"/>
</dbReference>
<keyword evidence="5" id="KW-0326">Glycosidase</keyword>
<evidence type="ECO:0000256" key="1">
    <source>
        <dbReference type="ARBA" id="ARBA00001231"/>
    </source>
</evidence>
<organism evidence="7 8">
    <name type="scientific">Roseiterribacter gracilis</name>
    <dbReference type="NCBI Taxonomy" id="2812848"/>
    <lineage>
        <taxon>Bacteria</taxon>
        <taxon>Pseudomonadati</taxon>
        <taxon>Pseudomonadota</taxon>
        <taxon>Alphaproteobacteria</taxon>
        <taxon>Rhodospirillales</taxon>
        <taxon>Roseiterribacteraceae</taxon>
        <taxon>Roseiterribacter</taxon>
    </lineage>
</organism>
<dbReference type="GO" id="GO:0004563">
    <property type="term" value="F:beta-N-acetylhexosaminidase activity"/>
    <property type="evidence" value="ECO:0007669"/>
    <property type="project" value="UniProtKB-EC"/>
</dbReference>
<dbReference type="AlphaFoldDB" id="A0A8S8X6J4"/>
<evidence type="ECO:0000256" key="2">
    <source>
        <dbReference type="ARBA" id="ARBA00005336"/>
    </source>
</evidence>
<reference evidence="7" key="1">
    <citation type="submission" date="2021-02" db="EMBL/GenBank/DDBJ databases">
        <title>Genome sequence of Rhodospirillales sp. strain TMPK1 isolated from soil.</title>
        <authorList>
            <person name="Nakai R."/>
            <person name="Kusada H."/>
            <person name="Tamaki H."/>
        </authorList>
    </citation>
    <scope>NUCLEOTIDE SEQUENCE</scope>
    <source>
        <strain evidence="7">TMPK1</strain>
    </source>
</reference>
<dbReference type="GO" id="GO:0009254">
    <property type="term" value="P:peptidoglycan turnover"/>
    <property type="evidence" value="ECO:0007669"/>
    <property type="project" value="TreeGrafter"/>
</dbReference>